<dbReference type="Proteomes" id="UP000431080">
    <property type="component" value="Unassembled WGS sequence"/>
</dbReference>
<protein>
    <submittedName>
        <fullName evidence="4">Helix-turn-helix domain-containing protein</fullName>
    </submittedName>
</protein>
<keyword evidence="5" id="KW-1185">Reference proteome</keyword>
<feature type="domain" description="HTH araC/xylS-type" evidence="3">
    <location>
        <begin position="217"/>
        <end position="315"/>
    </location>
</feature>
<evidence type="ECO:0000313" key="4">
    <source>
        <dbReference type="EMBL" id="MRG58989.1"/>
    </source>
</evidence>
<dbReference type="SMART" id="SM00342">
    <property type="entry name" value="HTH_ARAC"/>
    <property type="match status" value="1"/>
</dbReference>
<dbReference type="AlphaFoldDB" id="A0A6I2F359"/>
<dbReference type="CDD" id="cd03137">
    <property type="entry name" value="GATase1_AraC_1"/>
    <property type="match status" value="1"/>
</dbReference>
<evidence type="ECO:0000259" key="3">
    <source>
        <dbReference type="PROSITE" id="PS01124"/>
    </source>
</evidence>
<dbReference type="InterPro" id="IPR029062">
    <property type="entry name" value="Class_I_gatase-like"/>
</dbReference>
<accession>A0A6I2F359</accession>
<keyword evidence="1" id="KW-0805">Transcription regulation</keyword>
<name>A0A6I2F359_9MICO</name>
<dbReference type="PANTHER" id="PTHR43130">
    <property type="entry name" value="ARAC-FAMILY TRANSCRIPTIONAL REGULATOR"/>
    <property type="match status" value="1"/>
</dbReference>
<evidence type="ECO:0000256" key="1">
    <source>
        <dbReference type="ARBA" id="ARBA00023015"/>
    </source>
</evidence>
<dbReference type="RefSeq" id="WP_153683477.1">
    <property type="nucleotide sequence ID" value="NZ_WJIF01000002.1"/>
</dbReference>
<dbReference type="PROSITE" id="PS01124">
    <property type="entry name" value="HTH_ARAC_FAMILY_2"/>
    <property type="match status" value="1"/>
</dbReference>
<evidence type="ECO:0000256" key="2">
    <source>
        <dbReference type="ARBA" id="ARBA00023163"/>
    </source>
</evidence>
<dbReference type="PANTHER" id="PTHR43130:SF3">
    <property type="entry name" value="HTH-TYPE TRANSCRIPTIONAL REGULATOR RV1931C"/>
    <property type="match status" value="1"/>
</dbReference>
<comment type="caution">
    <text evidence="4">The sequence shown here is derived from an EMBL/GenBank/DDBJ whole genome shotgun (WGS) entry which is preliminary data.</text>
</comment>
<dbReference type="EMBL" id="WJIF01000002">
    <property type="protein sequence ID" value="MRG58989.1"/>
    <property type="molecule type" value="Genomic_DNA"/>
</dbReference>
<dbReference type="InterPro" id="IPR052158">
    <property type="entry name" value="INH-QAR"/>
</dbReference>
<dbReference type="Gene3D" id="3.40.50.880">
    <property type="match status" value="1"/>
</dbReference>
<dbReference type="Pfam" id="PF12833">
    <property type="entry name" value="HTH_18"/>
    <property type="match status" value="1"/>
</dbReference>
<dbReference type="Pfam" id="PF01965">
    <property type="entry name" value="DJ-1_PfpI"/>
    <property type="match status" value="1"/>
</dbReference>
<organism evidence="4 5">
    <name type="scientific">Agromyces agglutinans</name>
    <dbReference type="NCBI Taxonomy" id="2662258"/>
    <lineage>
        <taxon>Bacteria</taxon>
        <taxon>Bacillati</taxon>
        <taxon>Actinomycetota</taxon>
        <taxon>Actinomycetes</taxon>
        <taxon>Micrococcales</taxon>
        <taxon>Microbacteriaceae</taxon>
        <taxon>Agromyces</taxon>
    </lineage>
</organism>
<dbReference type="InterPro" id="IPR009057">
    <property type="entry name" value="Homeodomain-like_sf"/>
</dbReference>
<dbReference type="GO" id="GO:0043565">
    <property type="term" value="F:sequence-specific DNA binding"/>
    <property type="evidence" value="ECO:0007669"/>
    <property type="project" value="InterPro"/>
</dbReference>
<dbReference type="SUPFAM" id="SSF46689">
    <property type="entry name" value="Homeodomain-like"/>
    <property type="match status" value="2"/>
</dbReference>
<evidence type="ECO:0000313" key="5">
    <source>
        <dbReference type="Proteomes" id="UP000431080"/>
    </source>
</evidence>
<reference evidence="4 5" key="1">
    <citation type="submission" date="2019-10" db="EMBL/GenBank/DDBJ databases">
        <authorList>
            <person name="Nie G."/>
            <person name="Ming H."/>
            <person name="Yi B."/>
        </authorList>
    </citation>
    <scope>NUCLEOTIDE SEQUENCE [LARGE SCALE GENOMIC DNA]</scope>
    <source>
        <strain evidence="4 5">CFH 90414</strain>
    </source>
</reference>
<sequence length="324" mass="35193">MMPSPEHTVAVLAPKGVVAFDLAIPCQVLGQAANRHASRRYRVAVCGDAPQVPTDSGFLLSAEHDLAWATRADTVVVPGTADDGVVDQPEITEVLLEAHRRGARLVSICTGAFLLAATGLLDGRRATTHWAHARRLAETYPAVHVEPDLLFVDEGDVLTSAGLAAGIDLCLQLVRADHGARVANATARRLVVAPVRAGGQAQFIEQPLPEGSGVTLAPLRDWMLANLQESMPLHELADRALVSVRTLTRRFRQETGVSPVEWLTEQRVRRAQELLEHSDLPIEALAGECGFTSTEALRTAFRRVLRTTPQEYRRTFAGAVHGRR</sequence>
<dbReference type="InterPro" id="IPR002818">
    <property type="entry name" value="DJ-1/PfpI"/>
</dbReference>
<dbReference type="SUPFAM" id="SSF52317">
    <property type="entry name" value="Class I glutamine amidotransferase-like"/>
    <property type="match status" value="1"/>
</dbReference>
<proteinExistence type="predicted"/>
<keyword evidence="2" id="KW-0804">Transcription</keyword>
<dbReference type="GO" id="GO:0003700">
    <property type="term" value="F:DNA-binding transcription factor activity"/>
    <property type="evidence" value="ECO:0007669"/>
    <property type="project" value="InterPro"/>
</dbReference>
<gene>
    <name evidence="4" type="ORF">GE115_03775</name>
</gene>
<dbReference type="Gene3D" id="1.10.10.60">
    <property type="entry name" value="Homeodomain-like"/>
    <property type="match status" value="1"/>
</dbReference>
<dbReference type="InterPro" id="IPR018060">
    <property type="entry name" value="HTH_AraC"/>
</dbReference>